<dbReference type="InterPro" id="IPR036388">
    <property type="entry name" value="WH-like_DNA-bd_sf"/>
</dbReference>
<dbReference type="InterPro" id="IPR002182">
    <property type="entry name" value="NB-ARC"/>
</dbReference>
<dbReference type="FunFam" id="1.10.10.10:FF:000322">
    <property type="entry name" value="Probable disease resistance protein At1g63360"/>
    <property type="match status" value="1"/>
</dbReference>
<dbReference type="OMA" id="NDEYRKW"/>
<dbReference type="PANTHER" id="PTHR36766">
    <property type="entry name" value="PLANT BROAD-SPECTRUM MILDEW RESISTANCE PROTEIN RPW8"/>
    <property type="match status" value="1"/>
</dbReference>
<dbReference type="CDD" id="cd14798">
    <property type="entry name" value="RX-CC_like"/>
    <property type="match status" value="1"/>
</dbReference>
<protein>
    <recommendedName>
        <fullName evidence="13">AAA+ ATPase domain-containing protein</fullName>
    </recommendedName>
</protein>
<dbReference type="InterPro" id="IPR058922">
    <property type="entry name" value="WHD_DRP"/>
</dbReference>
<comment type="similarity">
    <text evidence="1">Belongs to the disease resistance NB-LRR family.</text>
</comment>
<keyword evidence="2" id="KW-0433">Leucine-rich repeat</keyword>
<dbReference type="InterPro" id="IPR032675">
    <property type="entry name" value="LRR_dom_sf"/>
</dbReference>
<keyword evidence="12" id="KW-1185">Reference proteome</keyword>
<dbReference type="Pfam" id="PF23598">
    <property type="entry name" value="LRR_14"/>
    <property type="match status" value="1"/>
</dbReference>
<dbReference type="InterPro" id="IPR042197">
    <property type="entry name" value="Apaf_helical"/>
</dbReference>
<evidence type="ECO:0000313" key="11">
    <source>
        <dbReference type="EMBL" id="EYU23130.1"/>
    </source>
</evidence>
<sequence>MVDVVVSSVALRLADLIEQQIRNKVNLVRGVENDIHSLSNELNTIGNLLDGAERREFKDKSVKDWLRKLEDASYEMDDVLDEWNISIIELQQKVWPFIPSPSLFFKKVVIRHDIALKIKEVKKRLDLILVERDQFDFVTSRPIYASRESWRVQTTSLIDLEEVCGRDFDMENVIGKLVVGDGRREELNMRVISIVGPGGIGKTTLAKLAYNDSRVKNCFELRIWICVSNPFDEFGIANGIIEGAGGSKPNTNQLDMLLQCLGNSISGKKSLLVLDDVWTEDDTKWEPLKNTLKHGGAGSKILVTTRNQRVVVMMGGVKNDIHHLGHLSHDECWLLLGRIALSGKNREEREKVENIGKAIARKCKGLPLAAKTLGSLLRFKNTLEEWEDVLDSEIWVLEEIEVDLFAHLLLSYNELSPALKRCFSYCGVFPKDTEIDVEGIVTKWMSLGYLESNGSNGGDWKVRGREYFDKLAMRSLFQDFKTCGDRIESFKMHDILHDFARFLRNNGGVGAGTKKTSCQTCNPSIVSDVEDYRSLLNSKELPDPHLCDCLTRVRLLSLRRCGLKGIPKEIKKLIHLRWLNLGQNKFHNEDIKYICNLYNLKFVLLDMCQLQEVSSKIGNLIHLIHLDLSYNNLLKELPETLCNLCELETLNVNGCESLSRLPQGISRLVNLKHIYNSGTESLVQYPQGLGELTGLVTLSRFVFGEKCWSELGLLKNLNRLSGCLELRTYSDYIVEDEVAEEKILEHIREAELGKKKHIQELRIYFSGHEILVDALEPHPNLQILYITLSYEHRLPKWISSPLNQLKSITLSECTHLSSLPSLGKLPLLENFEIKFETVCDSRLEFVGREFLGITTTVTTWDLLFENCSSSSNTIAFPKLKKLQFRNCRRWREWEDITAEEEHSAAVALMPCLTELIIRNCWELAKLPHRLLRKASSLESLHIYGSTQLERFYVERKGQPWKSISISHQNPHFVIKHF</sequence>
<evidence type="ECO:0000259" key="7">
    <source>
        <dbReference type="Pfam" id="PF00931"/>
    </source>
</evidence>
<keyword evidence="6" id="KW-0067">ATP-binding</keyword>
<dbReference type="PANTHER" id="PTHR36766:SF45">
    <property type="entry name" value="NB-ARC DOMAIN-CONTAINING PROTEIN"/>
    <property type="match status" value="1"/>
</dbReference>
<dbReference type="InterPro" id="IPR041118">
    <property type="entry name" value="Rx_N"/>
</dbReference>
<dbReference type="Pfam" id="PF18052">
    <property type="entry name" value="Rx_N"/>
    <property type="match status" value="1"/>
</dbReference>
<reference evidence="11 12" key="1">
    <citation type="journal article" date="2013" name="Proc. Natl. Acad. Sci. U.S.A.">
        <title>Fine-scale variation in meiotic recombination in Mimulus inferred from population shotgun sequencing.</title>
        <authorList>
            <person name="Hellsten U."/>
            <person name="Wright K.M."/>
            <person name="Jenkins J."/>
            <person name="Shu S."/>
            <person name="Yuan Y."/>
            <person name="Wessler S.R."/>
            <person name="Schmutz J."/>
            <person name="Willis J.H."/>
            <person name="Rokhsar D.S."/>
        </authorList>
    </citation>
    <scope>NUCLEOTIDE SEQUENCE [LARGE SCALE GENOMIC DNA]</scope>
    <source>
        <strain evidence="12">cv. DUN x IM62</strain>
    </source>
</reference>
<keyword evidence="3" id="KW-0677">Repeat</keyword>
<dbReference type="KEGG" id="egt:105973970"/>
<accession>A0A022Q9F3</accession>
<dbReference type="GO" id="GO:0006952">
    <property type="term" value="P:defense response"/>
    <property type="evidence" value="ECO:0007669"/>
    <property type="project" value="UniProtKB-KW"/>
</dbReference>
<dbReference type="GO" id="GO:0005524">
    <property type="term" value="F:ATP binding"/>
    <property type="evidence" value="ECO:0007669"/>
    <property type="project" value="UniProtKB-KW"/>
</dbReference>
<feature type="domain" description="Disease resistance protein winged helix" evidence="9">
    <location>
        <begin position="428"/>
        <end position="500"/>
    </location>
</feature>
<dbReference type="GO" id="GO:0043531">
    <property type="term" value="F:ADP binding"/>
    <property type="evidence" value="ECO:0007669"/>
    <property type="project" value="InterPro"/>
</dbReference>
<dbReference type="Gene3D" id="1.10.8.430">
    <property type="entry name" value="Helical domain of apoptotic protease-activating factors"/>
    <property type="match status" value="1"/>
</dbReference>
<evidence type="ECO:0000259" key="9">
    <source>
        <dbReference type="Pfam" id="PF23559"/>
    </source>
</evidence>
<dbReference type="Gene3D" id="3.80.10.10">
    <property type="entry name" value="Ribonuclease Inhibitor"/>
    <property type="match status" value="2"/>
</dbReference>
<dbReference type="PhylomeDB" id="A0A022Q9F3"/>
<evidence type="ECO:0000259" key="10">
    <source>
        <dbReference type="Pfam" id="PF23598"/>
    </source>
</evidence>
<dbReference type="GO" id="GO:0051707">
    <property type="term" value="P:response to other organism"/>
    <property type="evidence" value="ECO:0007669"/>
    <property type="project" value="UniProtKB-ARBA"/>
</dbReference>
<gene>
    <name evidence="11" type="ORF">MIMGU_mgv11b020602mg</name>
</gene>
<dbReference type="InterPro" id="IPR038005">
    <property type="entry name" value="RX-like_CC"/>
</dbReference>
<keyword evidence="5" id="KW-0611">Plant defense</keyword>
<dbReference type="eggNOG" id="KOG4658">
    <property type="taxonomic scope" value="Eukaryota"/>
</dbReference>
<name>A0A022Q9F3_ERYGU</name>
<dbReference type="Proteomes" id="UP000030748">
    <property type="component" value="Unassembled WGS sequence"/>
</dbReference>
<evidence type="ECO:0000313" key="12">
    <source>
        <dbReference type="Proteomes" id="UP000030748"/>
    </source>
</evidence>
<dbReference type="Gene3D" id="3.40.50.300">
    <property type="entry name" value="P-loop containing nucleotide triphosphate hydrolases"/>
    <property type="match status" value="1"/>
</dbReference>
<dbReference type="Gene3D" id="1.20.5.4130">
    <property type="match status" value="1"/>
</dbReference>
<evidence type="ECO:0000256" key="5">
    <source>
        <dbReference type="ARBA" id="ARBA00022821"/>
    </source>
</evidence>
<dbReference type="EMBL" id="KI632182">
    <property type="protein sequence ID" value="EYU23130.1"/>
    <property type="molecule type" value="Genomic_DNA"/>
</dbReference>
<dbReference type="SUPFAM" id="SSF52540">
    <property type="entry name" value="P-loop containing nucleoside triphosphate hydrolases"/>
    <property type="match status" value="1"/>
</dbReference>
<dbReference type="PRINTS" id="PR00364">
    <property type="entry name" value="DISEASERSIST"/>
</dbReference>
<proteinExistence type="inferred from homology"/>
<dbReference type="Pfam" id="PF23559">
    <property type="entry name" value="WHD_DRP"/>
    <property type="match status" value="1"/>
</dbReference>
<evidence type="ECO:0000256" key="4">
    <source>
        <dbReference type="ARBA" id="ARBA00022741"/>
    </source>
</evidence>
<evidence type="ECO:0008006" key="13">
    <source>
        <dbReference type="Google" id="ProtNLM"/>
    </source>
</evidence>
<dbReference type="AlphaFoldDB" id="A0A022Q9F3"/>
<dbReference type="Pfam" id="PF00931">
    <property type="entry name" value="NB-ARC"/>
    <property type="match status" value="1"/>
</dbReference>
<evidence type="ECO:0000256" key="3">
    <source>
        <dbReference type="ARBA" id="ARBA00022737"/>
    </source>
</evidence>
<evidence type="ECO:0000259" key="8">
    <source>
        <dbReference type="Pfam" id="PF18052"/>
    </source>
</evidence>
<feature type="domain" description="Disease resistance N-terminal" evidence="8">
    <location>
        <begin position="5"/>
        <end position="92"/>
    </location>
</feature>
<dbReference type="OrthoDB" id="1394818at2759"/>
<organism evidence="11 12">
    <name type="scientific">Erythranthe guttata</name>
    <name type="common">Yellow monkey flower</name>
    <name type="synonym">Mimulus guttatus</name>
    <dbReference type="NCBI Taxonomy" id="4155"/>
    <lineage>
        <taxon>Eukaryota</taxon>
        <taxon>Viridiplantae</taxon>
        <taxon>Streptophyta</taxon>
        <taxon>Embryophyta</taxon>
        <taxon>Tracheophyta</taxon>
        <taxon>Spermatophyta</taxon>
        <taxon>Magnoliopsida</taxon>
        <taxon>eudicotyledons</taxon>
        <taxon>Gunneridae</taxon>
        <taxon>Pentapetalae</taxon>
        <taxon>asterids</taxon>
        <taxon>lamiids</taxon>
        <taxon>Lamiales</taxon>
        <taxon>Phrymaceae</taxon>
        <taxon>Erythranthe</taxon>
    </lineage>
</organism>
<feature type="domain" description="Disease resistance R13L4/SHOC-2-like LRR" evidence="10">
    <location>
        <begin position="614"/>
        <end position="917"/>
    </location>
</feature>
<evidence type="ECO:0000256" key="2">
    <source>
        <dbReference type="ARBA" id="ARBA00022614"/>
    </source>
</evidence>
<feature type="domain" description="NB-ARC" evidence="7">
    <location>
        <begin position="169"/>
        <end position="342"/>
    </location>
</feature>
<dbReference type="SUPFAM" id="SSF52058">
    <property type="entry name" value="L domain-like"/>
    <property type="match status" value="1"/>
</dbReference>
<dbReference type="Gene3D" id="1.10.10.10">
    <property type="entry name" value="Winged helix-like DNA-binding domain superfamily/Winged helix DNA-binding domain"/>
    <property type="match status" value="1"/>
</dbReference>
<evidence type="ECO:0000256" key="1">
    <source>
        <dbReference type="ARBA" id="ARBA00008894"/>
    </source>
</evidence>
<evidence type="ECO:0000256" key="6">
    <source>
        <dbReference type="ARBA" id="ARBA00022840"/>
    </source>
</evidence>
<dbReference type="InterPro" id="IPR027417">
    <property type="entry name" value="P-loop_NTPase"/>
</dbReference>
<dbReference type="InterPro" id="IPR055414">
    <property type="entry name" value="LRR_R13L4/SHOC2-like"/>
</dbReference>
<keyword evidence="4" id="KW-0547">Nucleotide-binding</keyword>